<feature type="transmembrane region" description="Helical" evidence="4">
    <location>
        <begin position="6"/>
        <end position="34"/>
    </location>
</feature>
<evidence type="ECO:0000256" key="4">
    <source>
        <dbReference type="SAM" id="Phobius"/>
    </source>
</evidence>
<evidence type="ECO:0000256" key="1">
    <source>
        <dbReference type="ARBA" id="ARBA00022692"/>
    </source>
</evidence>
<feature type="transmembrane region" description="Helical" evidence="4">
    <location>
        <begin position="292"/>
        <end position="310"/>
    </location>
</feature>
<dbReference type="EMBL" id="RJVK01000001">
    <property type="protein sequence ID" value="ROR40899.1"/>
    <property type="molecule type" value="Genomic_DNA"/>
</dbReference>
<evidence type="ECO:0000313" key="8">
    <source>
        <dbReference type="Proteomes" id="UP000272781"/>
    </source>
</evidence>
<sequence length="376" mass="42485">MDKNVVVLGIVSFFTDLASSMVNTILPLFIVYILNEGVDKLGYVLAIATFLSYALRVVFGYFSDKYGIVKPFVVTGYLISAISKPLLYFSHTWKSVAFLRGTERIGKAIRSATKDTLLSAYSHSHSGKTFGFHKMLDVAGEMTGALIVFLILMFIGKSEEIFRLIFAFTIIPGIISVFLVIFFVKDVKKEKISKNIDFKKDKEVIKFLFFYFGFLIFAFNDSFFVIKAKESGFTFEMIPLLIIVYNLTQTLLSYFLGVKIEKEGYKKILLISFVFGILSVIAMKMSYIVLGFVFLGIFTVGSLNAIRSYISDNAFNKSTVYGFFYTGVAISASLASLIIGKLWQNYGENFAYVYSITGMIFVLLFYLKDGYVRAYH</sequence>
<keyword evidence="1 4" id="KW-0812">Transmembrane</keyword>
<dbReference type="Gene3D" id="1.20.1250.20">
    <property type="entry name" value="MFS general substrate transporter like domains"/>
    <property type="match status" value="2"/>
</dbReference>
<gene>
    <name evidence="6" type="ORF">C6V80_05230</name>
    <name evidence="7" type="ORF">EDC58_0380</name>
</gene>
<dbReference type="CDD" id="cd17370">
    <property type="entry name" value="MFS_MJ1317_like"/>
    <property type="match status" value="1"/>
</dbReference>
<dbReference type="InterPro" id="IPR011701">
    <property type="entry name" value="MFS"/>
</dbReference>
<dbReference type="InterPro" id="IPR020846">
    <property type="entry name" value="MFS_dom"/>
</dbReference>
<reference evidence="9" key="1">
    <citation type="submission" date="2018-03" db="EMBL/GenBank/DDBJ databases">
        <title>A comparative analysis of the Nautiliaceae.</title>
        <authorList>
            <person name="Grosche A."/>
            <person name="Smedile F."/>
            <person name="Vetriani C."/>
        </authorList>
    </citation>
    <scope>NUCLEOTIDE SEQUENCE [LARGE SCALE GENOMIC DNA]</scope>
    <source>
        <strain evidence="9">TB6</strain>
    </source>
</reference>
<feature type="transmembrane region" description="Helical" evidence="4">
    <location>
        <begin position="238"/>
        <end position="256"/>
    </location>
</feature>
<reference evidence="6" key="3">
    <citation type="submission" date="2019-06" db="EMBL/GenBank/DDBJ databases">
        <title>A comparative analysis of the Nautiliaceae.</title>
        <authorList>
            <person name="Grosche A."/>
            <person name="Smedile F."/>
            <person name="Vetriani C."/>
        </authorList>
    </citation>
    <scope>NUCLEOTIDE SEQUENCE</scope>
    <source>
        <strain evidence="6">TB6</strain>
    </source>
</reference>
<dbReference type="GO" id="GO:0022857">
    <property type="term" value="F:transmembrane transporter activity"/>
    <property type="evidence" value="ECO:0007669"/>
    <property type="project" value="InterPro"/>
</dbReference>
<feature type="transmembrane region" description="Helical" evidence="4">
    <location>
        <begin position="322"/>
        <end position="343"/>
    </location>
</feature>
<dbReference type="Proteomes" id="UP000272781">
    <property type="component" value="Unassembled WGS sequence"/>
</dbReference>
<dbReference type="EMBL" id="CP027432">
    <property type="protein sequence ID" value="QCI28378.1"/>
    <property type="molecule type" value="Genomic_DNA"/>
</dbReference>
<keyword evidence="2 4" id="KW-1133">Transmembrane helix</keyword>
<keyword evidence="3 4" id="KW-0472">Membrane</keyword>
<dbReference type="AlphaFoldDB" id="A0AAJ4RE44"/>
<dbReference type="RefSeq" id="WP_123351808.1">
    <property type="nucleotide sequence ID" value="NZ_CP027432.2"/>
</dbReference>
<feature type="transmembrane region" description="Helical" evidence="4">
    <location>
        <begin position="204"/>
        <end position="226"/>
    </location>
</feature>
<dbReference type="InterPro" id="IPR036259">
    <property type="entry name" value="MFS_trans_sf"/>
</dbReference>
<evidence type="ECO:0000313" key="6">
    <source>
        <dbReference type="EMBL" id="QCI28378.1"/>
    </source>
</evidence>
<feature type="transmembrane region" description="Helical" evidence="4">
    <location>
        <begin position="349"/>
        <end position="367"/>
    </location>
</feature>
<evidence type="ECO:0000256" key="2">
    <source>
        <dbReference type="ARBA" id="ARBA00022989"/>
    </source>
</evidence>
<feature type="transmembrane region" description="Helical" evidence="4">
    <location>
        <begin position="41"/>
        <end position="62"/>
    </location>
</feature>
<proteinExistence type="predicted"/>
<evidence type="ECO:0000313" key="9">
    <source>
        <dbReference type="Proteomes" id="UP000298805"/>
    </source>
</evidence>
<dbReference type="Pfam" id="PF07690">
    <property type="entry name" value="MFS_1"/>
    <property type="match status" value="1"/>
</dbReference>
<dbReference type="PANTHER" id="PTHR23518">
    <property type="entry name" value="C-METHYLTRANSFERASE"/>
    <property type="match status" value="1"/>
</dbReference>
<protein>
    <submittedName>
        <fullName evidence="7">MFS transporter</fullName>
    </submittedName>
</protein>
<evidence type="ECO:0000259" key="5">
    <source>
        <dbReference type="PROSITE" id="PS50850"/>
    </source>
</evidence>
<dbReference type="Proteomes" id="UP000298805">
    <property type="component" value="Chromosome"/>
</dbReference>
<dbReference type="SUPFAM" id="SSF103473">
    <property type="entry name" value="MFS general substrate transporter"/>
    <property type="match status" value="1"/>
</dbReference>
<evidence type="ECO:0000313" key="7">
    <source>
        <dbReference type="EMBL" id="ROR40899.1"/>
    </source>
</evidence>
<feature type="transmembrane region" description="Helical" evidence="4">
    <location>
        <begin position="135"/>
        <end position="155"/>
    </location>
</feature>
<reference evidence="7 8" key="2">
    <citation type="submission" date="2018-11" db="EMBL/GenBank/DDBJ databases">
        <title>Genomic Encyclopedia of Type Strains, Phase IV (KMG-IV): sequencing the most valuable type-strain genomes for metagenomic binning, comparative biology and taxonomic classification.</title>
        <authorList>
            <person name="Goeker M."/>
        </authorList>
    </citation>
    <scope>NUCLEOTIDE SEQUENCE [LARGE SCALE GENOMIC DNA]</scope>
    <source>
        <strain evidence="7 8">DSM 27783</strain>
    </source>
</reference>
<dbReference type="PROSITE" id="PS50850">
    <property type="entry name" value="MFS"/>
    <property type="match status" value="1"/>
</dbReference>
<feature type="transmembrane region" description="Helical" evidence="4">
    <location>
        <begin position="68"/>
        <end position="89"/>
    </location>
</feature>
<feature type="transmembrane region" description="Helical" evidence="4">
    <location>
        <begin position="161"/>
        <end position="184"/>
    </location>
</feature>
<feature type="transmembrane region" description="Helical" evidence="4">
    <location>
        <begin position="268"/>
        <end position="286"/>
    </location>
</feature>
<feature type="domain" description="Major facilitator superfamily (MFS) profile" evidence="5">
    <location>
        <begin position="4"/>
        <end position="373"/>
    </location>
</feature>
<name>A0AAJ4RE44_9BACT</name>
<dbReference type="PANTHER" id="PTHR23518:SF2">
    <property type="entry name" value="MAJOR FACILITATOR SUPERFAMILY TRANSPORTER"/>
    <property type="match status" value="1"/>
</dbReference>
<accession>A0AAJ4RE44</accession>
<keyword evidence="9" id="KW-1185">Reference proteome</keyword>
<organism evidence="7 8">
    <name type="scientific">Caminibacter pacificus</name>
    <dbReference type="NCBI Taxonomy" id="1424653"/>
    <lineage>
        <taxon>Bacteria</taxon>
        <taxon>Pseudomonadati</taxon>
        <taxon>Campylobacterota</taxon>
        <taxon>Epsilonproteobacteria</taxon>
        <taxon>Nautiliales</taxon>
        <taxon>Nautiliaceae</taxon>
        <taxon>Caminibacter</taxon>
    </lineage>
</organism>
<evidence type="ECO:0000256" key="3">
    <source>
        <dbReference type="ARBA" id="ARBA00023136"/>
    </source>
</evidence>